<keyword evidence="5" id="KW-1185">Reference proteome</keyword>
<feature type="domain" description="CdaR GGDEF-like" evidence="3">
    <location>
        <begin position="340"/>
        <end position="459"/>
    </location>
</feature>
<dbReference type="InterPro" id="IPR042070">
    <property type="entry name" value="PucR_C-HTH_sf"/>
</dbReference>
<sequence length="579" mass="63053">MSSRVDPALRLESGSRTGLAESSGAREQLSSLRALVVVGMMMFRGAGLEEILRIATFSVPSLSSARAEAVHLVENDELQFSLIGTPRPPSPELTALGAREGAVPVPGAEWGWALPLSGLGRFRGYLVLGADAEPGEEELFLLRVLAEQAGSALTTAMLVEEQREQADELRRMGDRLAGVNARLNETVEDFERRTAVHETLNRVPATGDRAEGIVRAVHDLTRLPVVAEDRFGNVLAWAGPGRPKATRKVPARQRADVLGRAQRDGCPVRDRDRLTALAQPRDEVLGVLSLVDPGRTAGPHEVLALEQGATMLAMELAHRHGLAEVELRLRRDLVEDLITGTDEDGAVTRARTLGVDLHRPHRVIVARGRGGVSDEAVAQAVGQAARGLDAGSLLTRRSGSVILLANRPAGWGEEPRWAEIHAAVSRHLRSTAVAMGVGGECERPADYPRSWQQAERAVAIRERSRNPGGITAYEDLGLYRVLSDSDGDAEVDRFVREWLGALLDYDAQHHSEMVRTLSTYLDCGGNYDETAAGMSIHRSTLRYRLQRIREVSGFDLGDVDHRLNLHVATRAWNLIAAPH</sequence>
<dbReference type="Pfam" id="PF17853">
    <property type="entry name" value="GGDEF_2"/>
    <property type="match status" value="1"/>
</dbReference>
<protein>
    <submittedName>
        <fullName evidence="4">Transcriptional regulator</fullName>
    </submittedName>
</protein>
<name>A0A848DJL5_9PSEU</name>
<dbReference type="Gene3D" id="1.10.10.2840">
    <property type="entry name" value="PucR C-terminal helix-turn-helix domain"/>
    <property type="match status" value="1"/>
</dbReference>
<dbReference type="AlphaFoldDB" id="A0A848DJL5"/>
<dbReference type="RefSeq" id="WP_169413436.1">
    <property type="nucleotide sequence ID" value="NZ_JAAXKZ010000046.1"/>
</dbReference>
<dbReference type="InterPro" id="IPR041522">
    <property type="entry name" value="CdaR_GGDEF"/>
</dbReference>
<dbReference type="Proteomes" id="UP000586918">
    <property type="component" value="Unassembled WGS sequence"/>
</dbReference>
<evidence type="ECO:0000259" key="2">
    <source>
        <dbReference type="Pfam" id="PF13556"/>
    </source>
</evidence>
<organism evidence="4 5">
    <name type="scientific">Pseudonocardia bannensis</name>
    <dbReference type="NCBI Taxonomy" id="630973"/>
    <lineage>
        <taxon>Bacteria</taxon>
        <taxon>Bacillati</taxon>
        <taxon>Actinomycetota</taxon>
        <taxon>Actinomycetes</taxon>
        <taxon>Pseudonocardiales</taxon>
        <taxon>Pseudonocardiaceae</taxon>
        <taxon>Pseudonocardia</taxon>
    </lineage>
</organism>
<dbReference type="InterPro" id="IPR029016">
    <property type="entry name" value="GAF-like_dom_sf"/>
</dbReference>
<dbReference type="InterPro" id="IPR025736">
    <property type="entry name" value="PucR_C-HTH_dom"/>
</dbReference>
<evidence type="ECO:0000259" key="3">
    <source>
        <dbReference type="Pfam" id="PF17853"/>
    </source>
</evidence>
<gene>
    <name evidence="4" type="ORF">HF519_14350</name>
</gene>
<dbReference type="EMBL" id="JAAXKZ010000046">
    <property type="protein sequence ID" value="NMH92729.1"/>
    <property type="molecule type" value="Genomic_DNA"/>
</dbReference>
<proteinExistence type="inferred from homology"/>
<evidence type="ECO:0000313" key="5">
    <source>
        <dbReference type="Proteomes" id="UP000586918"/>
    </source>
</evidence>
<dbReference type="PANTHER" id="PTHR33744">
    <property type="entry name" value="CARBOHYDRATE DIACID REGULATOR"/>
    <property type="match status" value="1"/>
</dbReference>
<reference evidence="4 5" key="1">
    <citation type="submission" date="2020-04" db="EMBL/GenBank/DDBJ databases">
        <authorList>
            <person name="Klaysubun C."/>
            <person name="Duangmal K."/>
            <person name="Lipun K."/>
        </authorList>
    </citation>
    <scope>NUCLEOTIDE SEQUENCE [LARGE SCALE GENOMIC DNA]</scope>
    <source>
        <strain evidence="4 5">DSM 45300</strain>
    </source>
</reference>
<dbReference type="Pfam" id="PF13556">
    <property type="entry name" value="HTH_30"/>
    <property type="match status" value="1"/>
</dbReference>
<evidence type="ECO:0000313" key="4">
    <source>
        <dbReference type="EMBL" id="NMH92729.1"/>
    </source>
</evidence>
<comment type="similarity">
    <text evidence="1">Belongs to the CdaR family.</text>
</comment>
<dbReference type="SUPFAM" id="SSF55781">
    <property type="entry name" value="GAF domain-like"/>
    <property type="match status" value="1"/>
</dbReference>
<evidence type="ECO:0000256" key="1">
    <source>
        <dbReference type="ARBA" id="ARBA00006754"/>
    </source>
</evidence>
<dbReference type="PANTHER" id="PTHR33744:SF1">
    <property type="entry name" value="DNA-BINDING TRANSCRIPTIONAL ACTIVATOR ADER"/>
    <property type="match status" value="1"/>
</dbReference>
<comment type="caution">
    <text evidence="4">The sequence shown here is derived from an EMBL/GenBank/DDBJ whole genome shotgun (WGS) entry which is preliminary data.</text>
</comment>
<dbReference type="Gene3D" id="3.30.450.40">
    <property type="match status" value="1"/>
</dbReference>
<dbReference type="InterPro" id="IPR051448">
    <property type="entry name" value="CdaR-like_regulators"/>
</dbReference>
<feature type="domain" description="PucR C-terminal helix-turn-helix" evidence="2">
    <location>
        <begin position="514"/>
        <end position="571"/>
    </location>
</feature>
<accession>A0A848DJL5</accession>